<name>R0KCQ5_EXST2</name>
<dbReference type="HOGENOM" id="CLU_3107915_0_0_1"/>
<reference evidence="1 2" key="2">
    <citation type="journal article" date="2013" name="PLoS Genet.">
        <title>Comparative genome structure, secondary metabolite, and effector coding capacity across Cochliobolus pathogens.</title>
        <authorList>
            <person name="Condon B.J."/>
            <person name="Leng Y."/>
            <person name="Wu D."/>
            <person name="Bushley K.E."/>
            <person name="Ohm R.A."/>
            <person name="Otillar R."/>
            <person name="Martin J."/>
            <person name="Schackwitz W."/>
            <person name="Grimwood J."/>
            <person name="MohdZainudin N."/>
            <person name="Xue C."/>
            <person name="Wang R."/>
            <person name="Manning V.A."/>
            <person name="Dhillon B."/>
            <person name="Tu Z.J."/>
            <person name="Steffenson B.J."/>
            <person name="Salamov A."/>
            <person name="Sun H."/>
            <person name="Lowry S."/>
            <person name="LaButti K."/>
            <person name="Han J."/>
            <person name="Copeland A."/>
            <person name="Lindquist E."/>
            <person name="Barry K."/>
            <person name="Schmutz J."/>
            <person name="Baker S.E."/>
            <person name="Ciuffetti L.M."/>
            <person name="Grigoriev I.V."/>
            <person name="Zhong S."/>
            <person name="Turgeon B.G."/>
        </authorList>
    </citation>
    <scope>NUCLEOTIDE SEQUENCE [LARGE SCALE GENOMIC DNA]</scope>
    <source>
        <strain evidence="2">28A</strain>
    </source>
</reference>
<accession>R0KCQ5</accession>
<evidence type="ECO:0000313" key="1">
    <source>
        <dbReference type="EMBL" id="EOA90673.1"/>
    </source>
</evidence>
<dbReference type="EMBL" id="KB908482">
    <property type="protein sequence ID" value="EOA90673.1"/>
    <property type="molecule type" value="Genomic_DNA"/>
</dbReference>
<evidence type="ECO:0000313" key="2">
    <source>
        <dbReference type="Proteomes" id="UP000016935"/>
    </source>
</evidence>
<gene>
    <name evidence="1" type="ORF">SETTUDRAFT_24811</name>
</gene>
<proteinExistence type="predicted"/>
<dbReference type="Proteomes" id="UP000016935">
    <property type="component" value="Unassembled WGS sequence"/>
</dbReference>
<protein>
    <submittedName>
        <fullName evidence="1">Uncharacterized protein</fullName>
    </submittedName>
</protein>
<dbReference type="AlphaFoldDB" id="R0KCQ5"/>
<keyword evidence="2" id="KW-1185">Reference proteome</keyword>
<dbReference type="RefSeq" id="XP_008021199.1">
    <property type="nucleotide sequence ID" value="XM_008023008.1"/>
</dbReference>
<reference evidence="1 2" key="1">
    <citation type="journal article" date="2012" name="PLoS Pathog.">
        <title>Diverse lifestyles and strategies of plant pathogenesis encoded in the genomes of eighteen Dothideomycetes fungi.</title>
        <authorList>
            <person name="Ohm R.A."/>
            <person name="Feau N."/>
            <person name="Henrissat B."/>
            <person name="Schoch C.L."/>
            <person name="Horwitz B.A."/>
            <person name="Barry K.W."/>
            <person name="Condon B.J."/>
            <person name="Copeland A.C."/>
            <person name="Dhillon B."/>
            <person name="Glaser F."/>
            <person name="Hesse C.N."/>
            <person name="Kosti I."/>
            <person name="LaButti K."/>
            <person name="Lindquist E.A."/>
            <person name="Lucas S."/>
            <person name="Salamov A.A."/>
            <person name="Bradshaw R.E."/>
            <person name="Ciuffetti L."/>
            <person name="Hamelin R.C."/>
            <person name="Kema G.H.J."/>
            <person name="Lawrence C."/>
            <person name="Scott J.A."/>
            <person name="Spatafora J.W."/>
            <person name="Turgeon B.G."/>
            <person name="de Wit P.J.G.M."/>
            <person name="Zhong S."/>
            <person name="Goodwin S.B."/>
            <person name="Grigoriev I.V."/>
        </authorList>
    </citation>
    <scope>NUCLEOTIDE SEQUENCE [LARGE SCALE GENOMIC DNA]</scope>
    <source>
        <strain evidence="2">28A</strain>
    </source>
</reference>
<organism evidence="1 2">
    <name type="scientific">Exserohilum turcicum (strain 28A)</name>
    <name type="common">Northern leaf blight fungus</name>
    <name type="synonym">Setosphaeria turcica</name>
    <dbReference type="NCBI Taxonomy" id="671987"/>
    <lineage>
        <taxon>Eukaryota</taxon>
        <taxon>Fungi</taxon>
        <taxon>Dikarya</taxon>
        <taxon>Ascomycota</taxon>
        <taxon>Pezizomycotina</taxon>
        <taxon>Dothideomycetes</taxon>
        <taxon>Pleosporomycetidae</taxon>
        <taxon>Pleosporales</taxon>
        <taxon>Pleosporineae</taxon>
        <taxon>Pleosporaceae</taxon>
        <taxon>Exserohilum</taxon>
    </lineage>
</organism>
<sequence length="51" mass="5695">MVTGVLDSTIPPCEWVKLHFSVSCLLRSIQLRVALRVFAVLARHGLAMEDD</sequence>
<dbReference type="GeneID" id="19402837"/>